<organism evidence="2 3">
    <name type="scientific">Cirrhinus mrigala</name>
    <name type="common">Mrigala</name>
    <dbReference type="NCBI Taxonomy" id="683832"/>
    <lineage>
        <taxon>Eukaryota</taxon>
        <taxon>Metazoa</taxon>
        <taxon>Chordata</taxon>
        <taxon>Craniata</taxon>
        <taxon>Vertebrata</taxon>
        <taxon>Euteleostomi</taxon>
        <taxon>Actinopterygii</taxon>
        <taxon>Neopterygii</taxon>
        <taxon>Teleostei</taxon>
        <taxon>Ostariophysi</taxon>
        <taxon>Cypriniformes</taxon>
        <taxon>Cyprinidae</taxon>
        <taxon>Labeoninae</taxon>
        <taxon>Labeonini</taxon>
        <taxon>Cirrhinus</taxon>
    </lineage>
</organism>
<keyword evidence="3" id="KW-1185">Reference proteome</keyword>
<comment type="caution">
    <text evidence="2">The sequence shown here is derived from an EMBL/GenBank/DDBJ whole genome shotgun (WGS) entry which is preliminary data.</text>
</comment>
<dbReference type="EMBL" id="JAMKFB020000008">
    <property type="protein sequence ID" value="KAL0185536.1"/>
    <property type="molecule type" value="Genomic_DNA"/>
</dbReference>
<evidence type="ECO:0000256" key="1">
    <source>
        <dbReference type="SAM" id="MobiDB-lite"/>
    </source>
</evidence>
<name>A0ABD0QKD6_CIRMR</name>
<feature type="non-terminal residue" evidence="2">
    <location>
        <position position="285"/>
    </location>
</feature>
<reference evidence="2 3" key="1">
    <citation type="submission" date="2024-05" db="EMBL/GenBank/DDBJ databases">
        <title>Genome sequencing and assembly of Indian major carp, Cirrhinus mrigala (Hamilton, 1822).</title>
        <authorList>
            <person name="Mohindra V."/>
            <person name="Chowdhury L.M."/>
            <person name="Lal K."/>
            <person name="Jena J.K."/>
        </authorList>
    </citation>
    <scope>NUCLEOTIDE SEQUENCE [LARGE SCALE GENOMIC DNA]</scope>
    <source>
        <strain evidence="2">CM1030</strain>
        <tissue evidence="2">Blood</tissue>
    </source>
</reference>
<dbReference type="Proteomes" id="UP001529510">
    <property type="component" value="Unassembled WGS sequence"/>
</dbReference>
<protein>
    <recommendedName>
        <fullName evidence="4">Retrotransposon gag domain-containing protein</fullName>
    </recommendedName>
</protein>
<sequence>MLCHPKIQWLLEYRPTMDPASCLFRLRQGNQPVEDYVIDFCELCHLVTFNDVALKDIFRHGLNEPIRSCLPGGKIHWSLEQYIDFALLLSGSVFTVRIADEETCNPTVPITPEHFHTPTFMSGIVDIMPETSHTKPKPAQVMSTKSAHVMPAKPQPALFTSAKPQPAHAMPGTRGPAHAMPSARGPVHAMPAIQGPAHAMPSAPGSAPVMAGLPTPVHKMAAIPTPVHKMAAIPKTVLKMATPSESPAKMAATPEPPYAKVTLPESHPVMSAIPQASQVMADPLV</sequence>
<proteinExistence type="predicted"/>
<accession>A0ABD0QKD6</accession>
<evidence type="ECO:0008006" key="4">
    <source>
        <dbReference type="Google" id="ProtNLM"/>
    </source>
</evidence>
<feature type="region of interest" description="Disordered" evidence="1">
    <location>
        <begin position="162"/>
        <end position="184"/>
    </location>
</feature>
<feature type="non-terminal residue" evidence="2">
    <location>
        <position position="1"/>
    </location>
</feature>
<dbReference type="AlphaFoldDB" id="A0ABD0QKD6"/>
<evidence type="ECO:0000313" key="3">
    <source>
        <dbReference type="Proteomes" id="UP001529510"/>
    </source>
</evidence>
<gene>
    <name evidence="2" type="ORF">M9458_017206</name>
</gene>
<evidence type="ECO:0000313" key="2">
    <source>
        <dbReference type="EMBL" id="KAL0185536.1"/>
    </source>
</evidence>